<feature type="region of interest" description="Disordered" evidence="1">
    <location>
        <begin position="54"/>
        <end position="93"/>
    </location>
</feature>
<name>A0ABM0MW34_SACKO</name>
<dbReference type="GeneID" id="102809821"/>
<keyword evidence="3" id="KW-1185">Reference proteome</keyword>
<accession>A0ABM0MW34</accession>
<dbReference type="SUPFAM" id="SSF53098">
    <property type="entry name" value="Ribonuclease H-like"/>
    <property type="match status" value="1"/>
</dbReference>
<proteinExistence type="predicted"/>
<organism evidence="3 4">
    <name type="scientific">Saccoglossus kowalevskii</name>
    <name type="common">Acorn worm</name>
    <dbReference type="NCBI Taxonomy" id="10224"/>
    <lineage>
        <taxon>Eukaryota</taxon>
        <taxon>Metazoa</taxon>
        <taxon>Hemichordata</taxon>
        <taxon>Enteropneusta</taxon>
        <taxon>Harrimaniidae</taxon>
        <taxon>Saccoglossus</taxon>
    </lineage>
</organism>
<dbReference type="InterPro" id="IPR008906">
    <property type="entry name" value="HATC_C_dom"/>
</dbReference>
<evidence type="ECO:0000259" key="2">
    <source>
        <dbReference type="Pfam" id="PF05699"/>
    </source>
</evidence>
<evidence type="ECO:0000313" key="4">
    <source>
        <dbReference type="RefSeq" id="XP_006824225.1"/>
    </source>
</evidence>
<dbReference type="RefSeq" id="XP_006824225.1">
    <property type="nucleotide sequence ID" value="XM_006824162.1"/>
</dbReference>
<feature type="domain" description="HAT C-terminal dimerisation" evidence="2">
    <location>
        <begin position="661"/>
        <end position="716"/>
    </location>
</feature>
<evidence type="ECO:0000313" key="3">
    <source>
        <dbReference type="Proteomes" id="UP000694865"/>
    </source>
</evidence>
<dbReference type="PANTHER" id="PTHR46880">
    <property type="entry name" value="RAS-ASSOCIATING DOMAIN-CONTAINING PROTEIN"/>
    <property type="match status" value="1"/>
</dbReference>
<reference evidence="4" key="1">
    <citation type="submission" date="2025-08" db="UniProtKB">
        <authorList>
            <consortium name="RefSeq"/>
        </authorList>
    </citation>
    <scope>IDENTIFICATION</scope>
    <source>
        <tissue evidence="4">Testes</tissue>
    </source>
</reference>
<dbReference type="InterPro" id="IPR012337">
    <property type="entry name" value="RNaseH-like_sf"/>
</dbReference>
<protein>
    <submittedName>
        <fullName evidence="4">Zinc finger protein 862-like</fullName>
    </submittedName>
</protein>
<evidence type="ECO:0000256" key="1">
    <source>
        <dbReference type="SAM" id="MobiDB-lite"/>
    </source>
</evidence>
<sequence>MYIKQVTIQGFRSYRDQTEVEPFSSKHNVIGLMFVSDQIVPCLRIVNTLSRSPNMQKENQCPRPDLRSWFTSPSTPTKRKQDGQSSSKLRESKKRKTGFDKLWLTSFEWLRQTPDEKGMLCFMCGKHGVRARNGSDVWIKTPCTALEKQSIVRHVKSDMHKLAELKEKKAKLSDVNGGIIAAMDRHINMERQSFISALRCMYWICKNEVAHTTKFRPLLDLVKSFGGSCLEHLNKGGNANYMSERIIQEMVDVLAQVIERRIYSDIRESPFYSLMVDETTDISILKQLIMYAKYTDKEGNAKTSFVHISDIFDGKAETIETAIVNFCEKNMFLLNSKMAALGSDGASVMVGKRTGVATRLKERNPILINVHCVAHRLALASSQAMDKIKYLHRISTTLQQLYYFYQNSSVRMSGLKEIESVLNEPQIKLKEAKSVRWLSHQRAIDAIRKTLPAVITSLEREAEERGDATAHGLSIFLKQYNFVAAVHMLSDILPHLTRLSLIFQKKNVDLSIIEPVLHSTIVTLQQMKDNPGAHMQAVDGRLTGDLAIHDINVSDNMKDSFITNVYHKYIDGLIVNLRERFPDVHLLQAFSIFDPSLLEKDDSGRLDDTLQQQHLETLSTHYSDILSSEEMAREWEMMKNLMVDDQHSSFTCTQMMNKVVKQYKDVFVNLYKLAVIGLIVPMSTADCERGFSALSRVKTTLRNRMCEKTLSNLLFITLEGPPVEDFPYDEAANIWASIRNRRLDMSS</sequence>
<gene>
    <name evidence="4" type="primary">LOC102809821</name>
</gene>
<dbReference type="PANTHER" id="PTHR46880:SF5">
    <property type="entry name" value="DUF4371 DOMAIN-CONTAINING PROTEIN"/>
    <property type="match status" value="1"/>
</dbReference>
<dbReference type="Proteomes" id="UP000694865">
    <property type="component" value="Unplaced"/>
</dbReference>
<dbReference type="Pfam" id="PF05699">
    <property type="entry name" value="Dimer_Tnp_hAT"/>
    <property type="match status" value="1"/>
</dbReference>